<evidence type="ECO:0000313" key="2">
    <source>
        <dbReference type="Proteomes" id="UP000464480"/>
    </source>
</evidence>
<dbReference type="RefSeq" id="WP_159411930.1">
    <property type="nucleotide sequence ID" value="NZ_CP026115.2"/>
</dbReference>
<accession>A0A6I6Y5C8</accession>
<evidence type="ECO:0000313" key="1">
    <source>
        <dbReference type="EMBL" id="QHG66794.1"/>
    </source>
</evidence>
<reference evidence="1 2" key="1">
    <citation type="submission" date="2020-02" db="EMBL/GenBank/DDBJ databases">
        <title>Pseudomonas Putida W5 Complete Genome Assembly.</title>
        <authorList>
            <person name="Yuan Z.-C."/>
            <person name="Shaw G.A."/>
            <person name="Cusano A.D."/>
            <person name="Caddey B.J."/>
            <person name="Weselowski B.J."/>
        </authorList>
    </citation>
    <scope>NUCLEOTIDE SEQUENCE [LARGE SCALE GENOMIC DNA]</scope>
    <source>
        <strain evidence="1 2">W5</strain>
    </source>
</reference>
<dbReference type="AlphaFoldDB" id="A0A6I6Y5C8"/>
<protein>
    <submittedName>
        <fullName evidence="1">Uncharacterized protein</fullName>
    </submittedName>
</protein>
<proteinExistence type="predicted"/>
<organism evidence="1 2">
    <name type="scientific">Pseudomonas putida</name>
    <name type="common">Arthrobacter siderocapsulatus</name>
    <dbReference type="NCBI Taxonomy" id="303"/>
    <lineage>
        <taxon>Bacteria</taxon>
        <taxon>Pseudomonadati</taxon>
        <taxon>Pseudomonadota</taxon>
        <taxon>Gammaproteobacteria</taxon>
        <taxon>Pseudomonadales</taxon>
        <taxon>Pseudomonadaceae</taxon>
        <taxon>Pseudomonas</taxon>
    </lineage>
</organism>
<gene>
    <name evidence="1" type="ORF">C2H86_21275</name>
</gene>
<name>A0A6I6Y5C8_PSEPU</name>
<sequence>MQKYDWDELRDQMDQPYGQMTLMCDGFRVELMQYTNAKSRSWCTAVFVNDSRKYEWLRMEGDQPEHEEARRFYRRSTKKMFSGAEIALYRKTAGKKRADELASKTITSVTWDWSNFNALKKHLEANNTSIERLH</sequence>
<dbReference type="EMBL" id="CP026115">
    <property type="protein sequence ID" value="QHG66794.1"/>
    <property type="molecule type" value="Genomic_DNA"/>
</dbReference>
<dbReference type="Proteomes" id="UP000464480">
    <property type="component" value="Chromosome"/>
</dbReference>